<dbReference type="InterPro" id="IPR012340">
    <property type="entry name" value="NA-bd_OB-fold"/>
</dbReference>
<dbReference type="SUPFAM" id="SSF50249">
    <property type="entry name" value="Nucleic acid-binding proteins"/>
    <property type="match status" value="1"/>
</dbReference>
<dbReference type="GO" id="GO:0044818">
    <property type="term" value="P:mitotic G2/M transition checkpoint"/>
    <property type="evidence" value="ECO:0007669"/>
    <property type="project" value="TreeGrafter"/>
</dbReference>
<evidence type="ECO:0000313" key="3">
    <source>
        <dbReference type="EMBL" id="KAF6142271.1"/>
    </source>
</evidence>
<dbReference type="EMBL" id="JACGCM010002268">
    <property type="protein sequence ID" value="KAF6142271.1"/>
    <property type="molecule type" value="Genomic_DNA"/>
</dbReference>
<feature type="compositionally biased region" description="Polar residues" evidence="2">
    <location>
        <begin position="52"/>
        <end position="61"/>
    </location>
</feature>
<dbReference type="GO" id="GO:0003677">
    <property type="term" value="F:DNA binding"/>
    <property type="evidence" value="ECO:0007669"/>
    <property type="project" value="UniProtKB-KW"/>
</dbReference>
<protein>
    <submittedName>
        <fullName evidence="3">Uncharacterized protein</fullName>
    </submittedName>
</protein>
<evidence type="ECO:0000313" key="4">
    <source>
        <dbReference type="Proteomes" id="UP000541444"/>
    </source>
</evidence>
<evidence type="ECO:0000256" key="2">
    <source>
        <dbReference type="SAM" id="MobiDB-lite"/>
    </source>
</evidence>
<organism evidence="3 4">
    <name type="scientific">Kingdonia uniflora</name>
    <dbReference type="NCBI Taxonomy" id="39325"/>
    <lineage>
        <taxon>Eukaryota</taxon>
        <taxon>Viridiplantae</taxon>
        <taxon>Streptophyta</taxon>
        <taxon>Embryophyta</taxon>
        <taxon>Tracheophyta</taxon>
        <taxon>Spermatophyta</taxon>
        <taxon>Magnoliopsida</taxon>
        <taxon>Ranunculales</taxon>
        <taxon>Circaeasteraceae</taxon>
        <taxon>Kingdonia</taxon>
    </lineage>
</organism>
<dbReference type="GO" id="GO:0000724">
    <property type="term" value="P:double-strand break repair via homologous recombination"/>
    <property type="evidence" value="ECO:0007669"/>
    <property type="project" value="TreeGrafter"/>
</dbReference>
<keyword evidence="4" id="KW-1185">Reference proteome</keyword>
<reference evidence="3 4" key="1">
    <citation type="journal article" date="2020" name="IScience">
        <title>Genome Sequencing of the Endangered Kingdonia uniflora (Circaeasteraceae, Ranunculales) Reveals Potential Mechanisms of Evolutionary Specialization.</title>
        <authorList>
            <person name="Sun Y."/>
            <person name="Deng T."/>
            <person name="Zhang A."/>
            <person name="Moore M.J."/>
            <person name="Landis J.B."/>
            <person name="Lin N."/>
            <person name="Zhang H."/>
            <person name="Zhang X."/>
            <person name="Huang J."/>
            <person name="Zhang X."/>
            <person name="Sun H."/>
            <person name="Wang H."/>
        </authorList>
    </citation>
    <scope>NUCLEOTIDE SEQUENCE [LARGE SCALE GENOMIC DNA]</scope>
    <source>
        <strain evidence="3">TB1705</strain>
        <tissue evidence="3">Leaf</tissue>
    </source>
</reference>
<evidence type="ECO:0000256" key="1">
    <source>
        <dbReference type="ARBA" id="ARBA00023125"/>
    </source>
</evidence>
<feature type="region of interest" description="Disordered" evidence="2">
    <location>
        <begin position="18"/>
        <end position="61"/>
    </location>
</feature>
<dbReference type="PANTHER" id="PTHR13356">
    <property type="entry name" value="OB FOLD NUCLEIC ACID BINDING PROTEIN-RELATED"/>
    <property type="match status" value="1"/>
</dbReference>
<name>A0A7J7LHX7_9MAGN</name>
<proteinExistence type="predicted"/>
<dbReference type="GO" id="GO:0010212">
    <property type="term" value="P:response to ionizing radiation"/>
    <property type="evidence" value="ECO:0007669"/>
    <property type="project" value="TreeGrafter"/>
</dbReference>
<dbReference type="GO" id="GO:0070876">
    <property type="term" value="C:SOSS complex"/>
    <property type="evidence" value="ECO:0007669"/>
    <property type="project" value="TreeGrafter"/>
</dbReference>
<sequence>MQMKRSLFKRSLSDGNILCESRTPMSTTNIGEKKLDNPAMPERTEGGGSKGLSDSTPEISTCESDLSYSRYTPTMTRRQLFTEMQSNLVYFNNVTSNCSNFVDLKWLSSFGNSCEEESYERSVLLNSPVVGTSTENVVNGITVEITSTEKMDLASWKKDRQKQKCHTKVNKILKVSVNFLRALCTGLIFWLLKCSKVKLETISLKQKMRKHCIQGSRTVFHMFSYVALCNHSISIGICVSVDVVLCKRAGHSSAIAHPSVFFLVVDWFDMVSLKDIVPAAQNNVSAQFILLEKDNPVKEGPGKTCLTLVADETASVHFQLCDIIGLTNGIFSCVRNKFVLRAGKRGMTEKVGEFSMVFVETLNMSNIQWGPKPSNFRKLKQENVIAP</sequence>
<accession>A0A7J7LHX7</accession>
<gene>
    <name evidence="3" type="ORF">GIB67_030638</name>
</gene>
<dbReference type="OrthoDB" id="295715at2759"/>
<dbReference type="PANTHER" id="PTHR13356:SF0">
    <property type="entry name" value="SOSS COMPLEX SUBUNIT B HOMOLOG"/>
    <property type="match status" value="1"/>
</dbReference>
<dbReference type="InterPro" id="IPR051231">
    <property type="entry name" value="SOSS-B"/>
</dbReference>
<dbReference type="Proteomes" id="UP000541444">
    <property type="component" value="Unassembled WGS sequence"/>
</dbReference>
<comment type="caution">
    <text evidence="3">The sequence shown here is derived from an EMBL/GenBank/DDBJ whole genome shotgun (WGS) entry which is preliminary data.</text>
</comment>
<dbReference type="AlphaFoldDB" id="A0A7J7LHX7"/>
<dbReference type="Gene3D" id="2.40.50.140">
    <property type="entry name" value="Nucleic acid-binding proteins"/>
    <property type="match status" value="1"/>
</dbReference>
<keyword evidence="1" id="KW-0238">DNA-binding</keyword>